<feature type="transmembrane region" description="Helical" evidence="16">
    <location>
        <begin position="621"/>
        <end position="641"/>
    </location>
</feature>
<dbReference type="SMR" id="A0A251RD55"/>
<dbReference type="SUPFAM" id="SSF53822">
    <property type="entry name" value="Periplasmic binding protein-like I"/>
    <property type="match status" value="1"/>
</dbReference>
<dbReference type="GO" id="GO:0005886">
    <property type="term" value="C:plasma membrane"/>
    <property type="evidence" value="ECO:0000318"/>
    <property type="project" value="GO_Central"/>
</dbReference>
<evidence type="ECO:0000256" key="1">
    <source>
        <dbReference type="ARBA" id="ARBA00004141"/>
    </source>
</evidence>
<dbReference type="FunFam" id="3.40.50.2300:FF:000310">
    <property type="entry name" value="Glutamate receptor"/>
    <property type="match status" value="1"/>
</dbReference>
<dbReference type="FunFam" id="3.40.50.2300:FF:000169">
    <property type="entry name" value="Glutamate receptor"/>
    <property type="match status" value="1"/>
</dbReference>
<comment type="function">
    <text evidence="14">Glutamate-gated receptor that probably acts as a non-selective cation channel. May be involved in light-signal transduction and calcium homeostasis via the regulation of calcium influx into cells.</text>
</comment>
<keyword evidence="10" id="KW-0675">Receptor</keyword>
<protein>
    <recommendedName>
        <fullName evidence="17">Ionotropic glutamate receptor C-terminal domain-containing protein</fullName>
    </recommendedName>
</protein>
<feature type="domain" description="Ionotropic glutamate receptor C-terminal" evidence="17">
    <location>
        <begin position="493"/>
        <end position="843"/>
    </location>
</feature>
<evidence type="ECO:0000256" key="8">
    <source>
        <dbReference type="ARBA" id="ARBA00023065"/>
    </source>
</evidence>
<feature type="transmembrane region" description="Helical" evidence="16">
    <location>
        <begin position="680"/>
        <end position="699"/>
    </location>
</feature>
<comment type="subunit">
    <text evidence="3">May form heteromers.</text>
</comment>
<evidence type="ECO:0000259" key="17">
    <source>
        <dbReference type="SMART" id="SM00079"/>
    </source>
</evidence>
<sequence>MYIRVSLFGQLEGILDYQITQPSKFSNMVKKNPPNLELLLSIFFFFLCSWISLAMAQNKTIPVNVGVVLDDLNSRNGKIWLSCIKMALSDFYASHANYKTRLVLNTRDSKQNVVGAAKAAVDLIKNAEVQAILGPVTSMQAGFLINLGDQVHVPIISFSATSPSLNSLRSSYFFQFAQNDSSQVKALSAIVKAFGWRQVVPVYIDNEFGEGVIPFLTDALEEVDARVPYRSAISPSATDGQILEELYKLMTMQTRVFIVHMRTDLSSRLFAKAREIGMMTEGYVWLTTNGIPNELRYLNSSIISSMQGVLGIQTYVPQTVKLEEFMKRWKRQFQQDNPTIIDASLDVFGLWAYDSAFALAMAIEEVGTANFGFQKTNASFNSAVLESFEVSKYGPELCQALSTTRFEGIAGDFGLVDGQLQSTNYEIVNINGGGARGIGFWTPQNGLVKKLGSSANSIIFSTPKRKLGLGPIIWPGESFTVPKGWENPTDGKKLRIGVPVKDGFTELVKVTKDPSTNMTDVTGFSIDVFKAAVEMLPYALSYEFIPFAKSDGTSAGTYNDLVYQIYLGNFDAVVGDTTIRGNRSLYADFTMPYTESGVVMVVPVIDMRNQNAWVFLKPLTWDLWLTTSCFFLFIGFVVWVLEHRINEDFRGTPSHQVGTSVWFSFSTMVFSHRERVVSNLARFVMVIWVFVMLILSQSYTASLASLLTVQKLQPTVSDIKDVLRNGDNVGYAENTYIYELLKQVGFDDSKIKKFQSFEECDELLSKGSANGGISAVVDETPSMKLFLAKYCTKYTMIGPIFKAAGFGFAFPKRSPLIPDLSRAVLNVTEGEVIMNIENKWFSVEKNCVDNSNPKVASYSLGLASFWGLFLIAGVASILALIICVASFLHKHRHILMHPDDSRGSGWRRIRAMFKMFNEKELSSHMFKSPQHTESIAGASDEVNAAASSNNNLPESPRSYISNHADFAEQATPSTGQVSPEIVSAIDHEHAITIARTC</sequence>
<evidence type="ECO:0000256" key="5">
    <source>
        <dbReference type="ARBA" id="ARBA00022692"/>
    </source>
</evidence>
<evidence type="ECO:0000256" key="3">
    <source>
        <dbReference type="ARBA" id="ARBA00011095"/>
    </source>
</evidence>
<keyword evidence="13" id="KW-0407">Ion channel</keyword>
<evidence type="ECO:0000256" key="12">
    <source>
        <dbReference type="ARBA" id="ARBA00023286"/>
    </source>
</evidence>
<accession>A0A251RD55</accession>
<dbReference type="PANTHER" id="PTHR34836:SF1">
    <property type="entry name" value="OS09G0428600 PROTEIN"/>
    <property type="match status" value="1"/>
</dbReference>
<keyword evidence="7 16" id="KW-1133">Transmembrane helix</keyword>
<dbReference type="GO" id="GO:0038023">
    <property type="term" value="F:signaling receptor activity"/>
    <property type="evidence" value="ECO:0000318"/>
    <property type="project" value="GO_Central"/>
</dbReference>
<keyword evidence="12" id="KW-1071">Ligand-gated ion channel</keyword>
<dbReference type="SUPFAM" id="SSF53850">
    <property type="entry name" value="Periplasmic binding protein-like II"/>
    <property type="match status" value="1"/>
</dbReference>
<evidence type="ECO:0000256" key="2">
    <source>
        <dbReference type="ARBA" id="ARBA00008685"/>
    </source>
</evidence>
<evidence type="ECO:0000313" key="19">
    <source>
        <dbReference type="Proteomes" id="UP000006882"/>
    </source>
</evidence>
<dbReference type="EMBL" id="CM007651">
    <property type="protein sequence ID" value="ONI33015.1"/>
    <property type="molecule type" value="Genomic_DNA"/>
</dbReference>
<evidence type="ECO:0000256" key="10">
    <source>
        <dbReference type="ARBA" id="ARBA00023170"/>
    </source>
</evidence>
<evidence type="ECO:0000313" key="18">
    <source>
        <dbReference type="EMBL" id="ONI33015.1"/>
    </source>
</evidence>
<dbReference type="InterPro" id="IPR001320">
    <property type="entry name" value="Iontro_rcpt_C"/>
</dbReference>
<dbReference type="AlphaFoldDB" id="A0A251RD55"/>
<dbReference type="FunFam" id="3.40.190.10:FF:000103">
    <property type="entry name" value="Glutamate receptor"/>
    <property type="match status" value="1"/>
</dbReference>
<evidence type="ECO:0000256" key="9">
    <source>
        <dbReference type="ARBA" id="ARBA00023136"/>
    </source>
</evidence>
<dbReference type="InterPro" id="IPR044440">
    <property type="entry name" value="GABAb_receptor_plant_PBP1"/>
</dbReference>
<dbReference type="SMART" id="SM00079">
    <property type="entry name" value="PBPe"/>
    <property type="match status" value="1"/>
</dbReference>
<keyword evidence="8" id="KW-0406">Ion transport</keyword>
<organism evidence="18 19">
    <name type="scientific">Prunus persica</name>
    <name type="common">Peach</name>
    <name type="synonym">Amygdalus persica</name>
    <dbReference type="NCBI Taxonomy" id="3760"/>
    <lineage>
        <taxon>Eukaryota</taxon>
        <taxon>Viridiplantae</taxon>
        <taxon>Streptophyta</taxon>
        <taxon>Embryophyta</taxon>
        <taxon>Tracheophyta</taxon>
        <taxon>Spermatophyta</taxon>
        <taxon>Magnoliopsida</taxon>
        <taxon>eudicotyledons</taxon>
        <taxon>Gunneridae</taxon>
        <taxon>Pentapetalae</taxon>
        <taxon>rosids</taxon>
        <taxon>fabids</taxon>
        <taxon>Rosales</taxon>
        <taxon>Rosaceae</taxon>
        <taxon>Amygdaloideae</taxon>
        <taxon>Amygdaleae</taxon>
        <taxon>Prunus</taxon>
    </lineage>
</organism>
<dbReference type="Pfam" id="PF01094">
    <property type="entry name" value="ANF_receptor"/>
    <property type="match status" value="1"/>
</dbReference>
<evidence type="ECO:0000256" key="16">
    <source>
        <dbReference type="SAM" id="Phobius"/>
    </source>
</evidence>
<comment type="similarity">
    <text evidence="2">Belongs to the glutamate-gated ion channel (TC 1.A.10.1) family.</text>
</comment>
<dbReference type="InterPro" id="IPR028082">
    <property type="entry name" value="Peripla_BP_I"/>
</dbReference>
<name>A0A251RD55_PRUPE</name>
<keyword evidence="11" id="KW-0325">Glycoprotein</keyword>
<dbReference type="PIRSF" id="PIRSF037090">
    <property type="entry name" value="Iontro_Glu-like_rcpt_pln"/>
    <property type="match status" value="1"/>
</dbReference>
<dbReference type="CDD" id="cd19990">
    <property type="entry name" value="PBP1_GABAb_receptor_plant"/>
    <property type="match status" value="1"/>
</dbReference>
<dbReference type="FunFam" id="1.10.287.70:FF:000037">
    <property type="entry name" value="Glutamate receptor"/>
    <property type="match status" value="1"/>
</dbReference>
<dbReference type="InterPro" id="IPR017103">
    <property type="entry name" value="Iontropic_Glu_rcpt_pln"/>
</dbReference>
<feature type="transmembrane region" description="Helical" evidence="16">
    <location>
        <begin position="38"/>
        <end position="56"/>
    </location>
</feature>
<dbReference type="FunFam" id="3.40.190.10:FF:000195">
    <property type="entry name" value="Glutamate receptor 2.7"/>
    <property type="match status" value="1"/>
</dbReference>
<keyword evidence="19" id="KW-1185">Reference proteome</keyword>
<dbReference type="PANTHER" id="PTHR34836">
    <property type="entry name" value="OS06G0188250 PROTEIN"/>
    <property type="match status" value="1"/>
</dbReference>
<dbReference type="Gene3D" id="3.40.50.2300">
    <property type="match status" value="2"/>
</dbReference>
<gene>
    <name evidence="18" type="ORF">PRUPE_1G400000</name>
</gene>
<keyword evidence="9 16" id="KW-0472">Membrane</keyword>
<evidence type="ECO:0000256" key="4">
    <source>
        <dbReference type="ARBA" id="ARBA00022448"/>
    </source>
</evidence>
<dbReference type="Pfam" id="PF00060">
    <property type="entry name" value="Lig_chan"/>
    <property type="match status" value="1"/>
</dbReference>
<dbReference type="GO" id="GO:0015276">
    <property type="term" value="F:ligand-gated monoatomic ion channel activity"/>
    <property type="evidence" value="ECO:0000318"/>
    <property type="project" value="GO_Central"/>
</dbReference>
<evidence type="ECO:0000256" key="13">
    <source>
        <dbReference type="ARBA" id="ARBA00023303"/>
    </source>
</evidence>
<feature type="transmembrane region" description="Helical" evidence="16">
    <location>
        <begin position="865"/>
        <end position="888"/>
    </location>
</feature>
<dbReference type="OrthoDB" id="5984008at2759"/>
<dbReference type="Gene3D" id="3.40.190.10">
    <property type="entry name" value="Periplasmic binding protein-like II"/>
    <property type="match status" value="2"/>
</dbReference>
<dbReference type="Proteomes" id="UP000006882">
    <property type="component" value="Chromosome G1"/>
</dbReference>
<keyword evidence="4" id="KW-0813">Transport</keyword>
<dbReference type="CDD" id="cd13686">
    <property type="entry name" value="GluR_Plant"/>
    <property type="match status" value="1"/>
</dbReference>
<evidence type="ECO:0000256" key="15">
    <source>
        <dbReference type="PIRSR" id="PIRSR037090-50"/>
    </source>
</evidence>
<comment type="subcellular location">
    <subcellularLocation>
        <location evidence="1">Membrane</location>
        <topology evidence="1">Multi-pass membrane protein</topology>
    </subcellularLocation>
</comment>
<feature type="disulfide bond" evidence="15">
    <location>
        <begin position="791"/>
        <end position="847"/>
    </location>
</feature>
<keyword evidence="6" id="KW-0732">Signal</keyword>
<evidence type="ECO:0000256" key="7">
    <source>
        <dbReference type="ARBA" id="ARBA00022989"/>
    </source>
</evidence>
<keyword evidence="5 16" id="KW-0812">Transmembrane</keyword>
<dbReference type="eggNOG" id="KOG1052">
    <property type="taxonomic scope" value="Eukaryota"/>
</dbReference>
<dbReference type="Gramene" id="ONI33015">
    <property type="protein sequence ID" value="ONI33015"/>
    <property type="gene ID" value="PRUPE_1G400000"/>
</dbReference>
<evidence type="ECO:0000256" key="11">
    <source>
        <dbReference type="ARBA" id="ARBA00023180"/>
    </source>
</evidence>
<evidence type="ECO:0000256" key="6">
    <source>
        <dbReference type="ARBA" id="ARBA00022729"/>
    </source>
</evidence>
<reference evidence="18 19" key="1">
    <citation type="journal article" date="2013" name="Nat. Genet.">
        <title>The high-quality draft genome of peach (Prunus persica) identifies unique patterns of genetic diversity, domestication and genome evolution.</title>
        <authorList>
            <consortium name="International Peach Genome Initiative"/>
            <person name="Verde I."/>
            <person name="Abbott A.G."/>
            <person name="Scalabrin S."/>
            <person name="Jung S."/>
            <person name="Shu S."/>
            <person name="Marroni F."/>
            <person name="Zhebentyayeva T."/>
            <person name="Dettori M.T."/>
            <person name="Grimwood J."/>
            <person name="Cattonaro F."/>
            <person name="Zuccolo A."/>
            <person name="Rossini L."/>
            <person name="Jenkins J."/>
            <person name="Vendramin E."/>
            <person name="Meisel L.A."/>
            <person name="Decroocq V."/>
            <person name="Sosinski B."/>
            <person name="Prochnik S."/>
            <person name="Mitros T."/>
            <person name="Policriti A."/>
            <person name="Cipriani G."/>
            <person name="Dondini L."/>
            <person name="Ficklin S."/>
            <person name="Goodstein D.M."/>
            <person name="Xuan P."/>
            <person name="Del Fabbro C."/>
            <person name="Aramini V."/>
            <person name="Copetti D."/>
            <person name="Gonzalez S."/>
            <person name="Horner D.S."/>
            <person name="Falchi R."/>
            <person name="Lucas S."/>
            <person name="Mica E."/>
            <person name="Maldonado J."/>
            <person name="Lazzari B."/>
            <person name="Bielenberg D."/>
            <person name="Pirona R."/>
            <person name="Miculan M."/>
            <person name="Barakat A."/>
            <person name="Testolin R."/>
            <person name="Stella A."/>
            <person name="Tartarini S."/>
            <person name="Tonutti P."/>
            <person name="Arus P."/>
            <person name="Orellana A."/>
            <person name="Wells C."/>
            <person name="Main D."/>
            <person name="Vizzotto G."/>
            <person name="Silva H."/>
            <person name="Salamini F."/>
            <person name="Schmutz J."/>
            <person name="Morgante M."/>
            <person name="Rokhsar D.S."/>
        </authorList>
    </citation>
    <scope>NUCLEOTIDE SEQUENCE [LARGE SCALE GENOMIC DNA]</scope>
    <source>
        <strain evidence="19">cv. Nemared</strain>
    </source>
</reference>
<evidence type="ECO:0000256" key="14">
    <source>
        <dbReference type="ARBA" id="ARBA00049638"/>
    </source>
</evidence>
<dbReference type="InterPro" id="IPR015683">
    <property type="entry name" value="Ionotropic_Glu_rcpt"/>
</dbReference>
<dbReference type="Gene3D" id="1.10.287.70">
    <property type="match status" value="1"/>
</dbReference>
<dbReference type="InterPro" id="IPR001828">
    <property type="entry name" value="ANF_lig-bd_rcpt"/>
</dbReference>
<keyword evidence="15" id="KW-1015">Disulfide bond</keyword>
<proteinExistence type="inferred from homology"/>